<accession>A0AAD5RQL8</accession>
<comment type="caution">
    <text evidence="2">The sequence shown here is derived from an EMBL/GenBank/DDBJ whole genome shotgun (WGS) entry which is preliminary data.</text>
</comment>
<feature type="compositionally biased region" description="Basic and acidic residues" evidence="1">
    <location>
        <begin position="599"/>
        <end position="614"/>
    </location>
</feature>
<dbReference type="EMBL" id="JAKWBI020000127">
    <property type="protein sequence ID" value="KAJ2902017.1"/>
    <property type="molecule type" value="Genomic_DNA"/>
</dbReference>
<evidence type="ECO:0000313" key="2">
    <source>
        <dbReference type="EMBL" id="KAJ2902017.1"/>
    </source>
</evidence>
<feature type="compositionally biased region" description="Basic and acidic residues" evidence="1">
    <location>
        <begin position="397"/>
        <end position="408"/>
    </location>
</feature>
<feature type="compositionally biased region" description="Basic and acidic residues" evidence="1">
    <location>
        <begin position="142"/>
        <end position="151"/>
    </location>
</feature>
<feature type="region of interest" description="Disordered" evidence="1">
    <location>
        <begin position="76"/>
        <end position="151"/>
    </location>
</feature>
<evidence type="ECO:0000313" key="3">
    <source>
        <dbReference type="Proteomes" id="UP001201980"/>
    </source>
</evidence>
<feature type="region of interest" description="Disordered" evidence="1">
    <location>
        <begin position="10"/>
        <end position="57"/>
    </location>
</feature>
<keyword evidence="3" id="KW-1185">Reference proteome</keyword>
<name>A0AAD5RQL8_9PEZI</name>
<gene>
    <name evidence="2" type="ORF">MKZ38_001110</name>
</gene>
<protein>
    <submittedName>
        <fullName evidence="2">Uncharacterized protein</fullName>
    </submittedName>
</protein>
<feature type="compositionally biased region" description="Basic and acidic residues" evidence="1">
    <location>
        <begin position="43"/>
        <end position="54"/>
    </location>
</feature>
<dbReference type="Proteomes" id="UP001201980">
    <property type="component" value="Unassembled WGS sequence"/>
</dbReference>
<feature type="region of interest" description="Disordered" evidence="1">
    <location>
        <begin position="593"/>
        <end position="614"/>
    </location>
</feature>
<feature type="compositionally biased region" description="Polar residues" evidence="1">
    <location>
        <begin position="834"/>
        <end position="850"/>
    </location>
</feature>
<feature type="compositionally biased region" description="Polar residues" evidence="1">
    <location>
        <begin position="472"/>
        <end position="481"/>
    </location>
</feature>
<dbReference type="AlphaFoldDB" id="A0AAD5RQL8"/>
<proteinExistence type="predicted"/>
<feature type="region of interest" description="Disordered" evidence="1">
    <location>
        <begin position="361"/>
        <end position="436"/>
    </location>
</feature>
<feature type="region of interest" description="Disordered" evidence="1">
    <location>
        <begin position="461"/>
        <end position="481"/>
    </location>
</feature>
<feature type="compositionally biased region" description="Polar residues" evidence="1">
    <location>
        <begin position="103"/>
        <end position="125"/>
    </location>
</feature>
<feature type="region of interest" description="Disordered" evidence="1">
    <location>
        <begin position="821"/>
        <end position="850"/>
    </location>
</feature>
<organism evidence="2 3">
    <name type="scientific">Zalerion maritima</name>
    <dbReference type="NCBI Taxonomy" id="339359"/>
    <lineage>
        <taxon>Eukaryota</taxon>
        <taxon>Fungi</taxon>
        <taxon>Dikarya</taxon>
        <taxon>Ascomycota</taxon>
        <taxon>Pezizomycotina</taxon>
        <taxon>Sordariomycetes</taxon>
        <taxon>Lulworthiomycetidae</taxon>
        <taxon>Lulworthiales</taxon>
        <taxon>Lulworthiaceae</taxon>
        <taxon>Zalerion</taxon>
    </lineage>
</organism>
<sequence>MSILCCCFRPRSPKTPATSKPVTIVRKPAQKVTVPPTPGADHTPNKPPEKKIVASERLPSLQLDLSVVSSMSIDPTSVMTAHDDDDEDSNDKNDQGGGVGARNPNNRSPVSQTSQPAQPTSTRSSLIRHLSLDSLSKKRHSRLEVGRSDDEVARRGELRRIRRQRIQDELSSEAAMENNQASSVYSRSSADKPLLVLRGCPRDTLEFAIATHPEGQNHVDTGSPPKPHLPPVMGICPDTMYTDNEIHTSEARRNSCPDRFQATHDILPRKNSQISVKPRHSAATCCYPRPRILGRSRTSEMASMVSWRMSHSKRMGKAIEEDMMLGTQTPSVRSLISRSDLDASIPEKDLETEALEPLVESRETNVKSMKISSAEMVRRSKSSSSYLKGQSAIGRNELSKSRNSDPDNHLPPNDASSSVYSVSSHGSPSTHTASRLDVRGLKVSRSSIVRLALPTWSGSFMTRSKSSDHSHQSNVAASPSTQLRLTTTSLATCRPRAIRSCSDCGPRTLERSSQSIFERTSKRWVTITGTDGEELGLPRMNQQGKASQLGFVKKKSPLILSRPNFTPQHPPKASPSVIQDLGLRPQNMTLTPMARHSSRSTEKLRPGPSGHLREGRSEMEDFIARTDTMSEKGANVSPENCTTSPAETRTEWRRALMLDGVGEDDTPNHTRVLRRSPKVHIERQVNDQKGRGITERESYPQPFLHGTYTWGMSSSPQRRDFALPRMETGFSRSDPIIPRTRIPVRSSSESFLNPTQKHIEKGREQHHARTLRPRVSDLPPMTEDKIVTDWTERNHERVPRASPRDHIVQGKESTTTLQFATPKSHMSTTDDETTSSWGYEDAQSTQSMQLGRNEDTVVKRSSSVMDERDRSEKYWSVRSKSYQSIFVKDTKFESELYGILRNEKEAWGPEGVDVEAALQVRGPGFHGAVASMA</sequence>
<evidence type="ECO:0000256" key="1">
    <source>
        <dbReference type="SAM" id="MobiDB-lite"/>
    </source>
</evidence>
<reference evidence="2" key="1">
    <citation type="submission" date="2022-07" db="EMBL/GenBank/DDBJ databases">
        <title>Draft genome sequence of Zalerion maritima ATCC 34329, a (micro)plastics degrading marine fungus.</title>
        <authorList>
            <person name="Paco A."/>
            <person name="Goncalves M.F.M."/>
            <person name="Rocha-Santos T.A.P."/>
            <person name="Alves A."/>
        </authorList>
    </citation>
    <scope>NUCLEOTIDE SEQUENCE</scope>
    <source>
        <strain evidence="2">ATCC 34329</strain>
    </source>
</reference>
<feature type="compositionally biased region" description="Low complexity" evidence="1">
    <location>
        <begin position="382"/>
        <end position="391"/>
    </location>
</feature>
<feature type="compositionally biased region" description="Low complexity" evidence="1">
    <location>
        <begin position="416"/>
        <end position="429"/>
    </location>
</feature>